<dbReference type="AlphaFoldDB" id="A0A1A9GRT6"/>
<evidence type="ECO:0000256" key="1">
    <source>
        <dbReference type="SAM" id="MobiDB-lite"/>
    </source>
</evidence>
<gene>
    <name evidence="2" type="ORF">I601_3806</name>
</gene>
<protein>
    <submittedName>
        <fullName evidence="2">Uncharacterized protein</fullName>
    </submittedName>
</protein>
<feature type="compositionally biased region" description="Acidic residues" evidence="1">
    <location>
        <begin position="50"/>
        <end position="59"/>
    </location>
</feature>
<dbReference type="Proteomes" id="UP000077868">
    <property type="component" value="Chromosome"/>
</dbReference>
<evidence type="ECO:0000313" key="3">
    <source>
        <dbReference type="Proteomes" id="UP000077868"/>
    </source>
</evidence>
<feature type="region of interest" description="Disordered" evidence="1">
    <location>
        <begin position="1"/>
        <end position="59"/>
    </location>
</feature>
<proteinExistence type="predicted"/>
<reference evidence="2 3" key="1">
    <citation type="submission" date="2016-03" db="EMBL/GenBank/DDBJ databases">
        <title>Complete genome sequence of a soil Actinobacterium, Nocardioides dokdonensis FR1436.</title>
        <authorList>
            <person name="Kwon S.-K."/>
            <person name="Kim K."/>
            <person name="Kim J.F."/>
        </authorList>
    </citation>
    <scope>NUCLEOTIDE SEQUENCE [LARGE SCALE GENOMIC DNA]</scope>
    <source>
        <strain evidence="2 3">FR1436</strain>
    </source>
</reference>
<dbReference type="STRING" id="1300347.I601_3806"/>
<dbReference type="RefSeq" id="WP_068113199.1">
    <property type="nucleotide sequence ID" value="NZ_CP015079.1"/>
</dbReference>
<name>A0A1A9GRT6_9ACTN</name>
<keyword evidence="3" id="KW-1185">Reference proteome</keyword>
<sequence>MSENDTETAGISDDQLPPDLVPSEDNPLAEGRPSGEDSDVLDEGKRADEMPDPDDAEDS</sequence>
<dbReference type="EMBL" id="CP015079">
    <property type="protein sequence ID" value="ANH40205.1"/>
    <property type="molecule type" value="Genomic_DNA"/>
</dbReference>
<accession>A0A1A9GRT6</accession>
<evidence type="ECO:0000313" key="2">
    <source>
        <dbReference type="EMBL" id="ANH40205.1"/>
    </source>
</evidence>
<dbReference type="OrthoDB" id="3790603at2"/>
<dbReference type="KEGG" id="ndk:I601_3806"/>
<organism evidence="2 3">
    <name type="scientific">Nocardioides dokdonensis FR1436</name>
    <dbReference type="NCBI Taxonomy" id="1300347"/>
    <lineage>
        <taxon>Bacteria</taxon>
        <taxon>Bacillati</taxon>
        <taxon>Actinomycetota</taxon>
        <taxon>Actinomycetes</taxon>
        <taxon>Propionibacteriales</taxon>
        <taxon>Nocardioidaceae</taxon>
        <taxon>Nocardioides</taxon>
    </lineage>
</organism>
<dbReference type="PATRIC" id="fig|1300347.3.peg.3813"/>